<keyword evidence="5" id="KW-1185">Reference proteome</keyword>
<organism evidence="4 5">
    <name type="scientific">Methanorbis rubei</name>
    <dbReference type="NCBI Taxonomy" id="3028300"/>
    <lineage>
        <taxon>Archaea</taxon>
        <taxon>Methanobacteriati</taxon>
        <taxon>Methanobacteriota</taxon>
        <taxon>Stenosarchaea group</taxon>
        <taxon>Methanomicrobia</taxon>
        <taxon>Methanomicrobiales</taxon>
        <taxon>Methanocorpusculaceae</taxon>
        <taxon>Methanorbis</taxon>
    </lineage>
</organism>
<dbReference type="EMBL" id="JAWDKB010000001">
    <property type="protein sequence ID" value="MDV0442870.1"/>
    <property type="molecule type" value="Genomic_DNA"/>
</dbReference>
<dbReference type="InterPro" id="IPR030838">
    <property type="entry name" value="Ribosomal_eS1_arc"/>
</dbReference>
<dbReference type="GO" id="GO:0003735">
    <property type="term" value="F:structural constituent of ribosome"/>
    <property type="evidence" value="ECO:0007669"/>
    <property type="project" value="InterPro"/>
</dbReference>
<comment type="caution">
    <text evidence="4">The sequence shown here is derived from an EMBL/GenBank/DDBJ whole genome shotgun (WGS) entry which is preliminary data.</text>
</comment>
<evidence type="ECO:0000313" key="5">
    <source>
        <dbReference type="Proteomes" id="UP001283212"/>
    </source>
</evidence>
<dbReference type="GO" id="GO:0006412">
    <property type="term" value="P:translation"/>
    <property type="evidence" value="ECO:0007669"/>
    <property type="project" value="UniProtKB-UniRule"/>
</dbReference>
<comment type="similarity">
    <text evidence="3">Belongs to the eukaryotic ribosomal protein eS1 family.</text>
</comment>
<proteinExistence type="inferred from homology"/>
<sequence length="206" mass="23081">MARKKQSGGRKVEGWKAKSWFKVYAPEFLGKQFIGEIISSDTANLSGRVMSTSLGELIQDYSKQNVKMSFKINSVAGDAAYTQFHGHEMTKDFIRAMVKRRASRVDSTITIQPVGSVRELQVTITAFTINHARLSQIHEIRAMMVKVVQDYAKEVDFETFVTAMVKGDLSKKMLEACKPIFPVRRVEIIKSESVSSAAERAAALVR</sequence>
<accession>A0AAE4MDG5</accession>
<dbReference type="Pfam" id="PF01015">
    <property type="entry name" value="Ribosomal_S3Ae"/>
    <property type="match status" value="1"/>
</dbReference>
<dbReference type="HAMAP" id="MF_00359">
    <property type="entry name" value="Ribosomal_eS1"/>
    <property type="match status" value="1"/>
</dbReference>
<evidence type="ECO:0000256" key="3">
    <source>
        <dbReference type="HAMAP-Rule" id="MF_00359"/>
    </source>
</evidence>
<protein>
    <recommendedName>
        <fullName evidence="3">Small ribosomal subunit protein eS1</fullName>
    </recommendedName>
</protein>
<reference evidence="4 5" key="1">
    <citation type="submission" date="2023-06" db="EMBL/GenBank/DDBJ databases">
        <title>Genome sequence of Methancorpusculaceae sp. Cs1.</title>
        <authorList>
            <person name="Protasov E."/>
            <person name="Platt K."/>
            <person name="Poehlein A."/>
            <person name="Daniel R."/>
            <person name="Brune A."/>
        </authorList>
    </citation>
    <scope>NUCLEOTIDE SEQUENCE [LARGE SCALE GENOMIC DNA]</scope>
    <source>
        <strain evidence="4 5">Cs1</strain>
    </source>
</reference>
<gene>
    <name evidence="3" type="primary">rps3ae</name>
    <name evidence="4" type="ORF">McpCs1_02230</name>
</gene>
<dbReference type="NCBIfam" id="NF003142">
    <property type="entry name" value="PRK04057.1"/>
    <property type="match status" value="1"/>
</dbReference>
<evidence type="ECO:0000256" key="2">
    <source>
        <dbReference type="ARBA" id="ARBA00023274"/>
    </source>
</evidence>
<dbReference type="AlphaFoldDB" id="A0AAE4MDG5"/>
<evidence type="ECO:0000313" key="4">
    <source>
        <dbReference type="EMBL" id="MDV0442870.1"/>
    </source>
</evidence>
<keyword evidence="2 3" id="KW-0687">Ribonucleoprotein</keyword>
<name>A0AAE4MDG5_9EURY</name>
<dbReference type="RefSeq" id="WP_338095406.1">
    <property type="nucleotide sequence ID" value="NZ_JAWDKB010000001.1"/>
</dbReference>
<dbReference type="GO" id="GO:0005840">
    <property type="term" value="C:ribosome"/>
    <property type="evidence" value="ECO:0007669"/>
    <property type="project" value="UniProtKB-KW"/>
</dbReference>
<dbReference type="Proteomes" id="UP001283212">
    <property type="component" value="Unassembled WGS sequence"/>
</dbReference>
<dbReference type="GO" id="GO:1990904">
    <property type="term" value="C:ribonucleoprotein complex"/>
    <property type="evidence" value="ECO:0007669"/>
    <property type="project" value="UniProtKB-KW"/>
</dbReference>
<evidence type="ECO:0000256" key="1">
    <source>
        <dbReference type="ARBA" id="ARBA00022980"/>
    </source>
</evidence>
<dbReference type="SMART" id="SM01397">
    <property type="entry name" value="Ribosomal_S3Ae"/>
    <property type="match status" value="1"/>
</dbReference>
<keyword evidence="1 3" id="KW-0689">Ribosomal protein</keyword>
<dbReference type="InterPro" id="IPR001593">
    <property type="entry name" value="Ribosomal_eS1"/>
</dbReference>